<keyword evidence="1" id="KW-1133">Transmembrane helix</keyword>
<protein>
    <submittedName>
        <fullName evidence="2">Uncharacterized protein</fullName>
    </submittedName>
</protein>
<sequence>MKPDTYDVIIDTAKELCGYSGWLLLVVGVFGMILALIYIILVHGLDFQLSIMYLTIIDLGISIVFVGFMFMIRKTKERFDVEQWRDYWMAFAYPVVMPIEHNQQTELKNWLDENIPRLYRIIDTEGHYRTTVVFRHKTDAMACKLKWI</sequence>
<gene>
    <name evidence="2" type="ORF">LCGC14_2129300</name>
</gene>
<comment type="caution">
    <text evidence="2">The sequence shown here is derived from an EMBL/GenBank/DDBJ whole genome shotgun (WGS) entry which is preliminary data.</text>
</comment>
<feature type="transmembrane region" description="Helical" evidence="1">
    <location>
        <begin position="51"/>
        <end position="72"/>
    </location>
</feature>
<proteinExistence type="predicted"/>
<evidence type="ECO:0000256" key="1">
    <source>
        <dbReference type="SAM" id="Phobius"/>
    </source>
</evidence>
<keyword evidence="1" id="KW-0812">Transmembrane</keyword>
<feature type="transmembrane region" description="Helical" evidence="1">
    <location>
        <begin position="21"/>
        <end position="45"/>
    </location>
</feature>
<organism evidence="2">
    <name type="scientific">marine sediment metagenome</name>
    <dbReference type="NCBI Taxonomy" id="412755"/>
    <lineage>
        <taxon>unclassified sequences</taxon>
        <taxon>metagenomes</taxon>
        <taxon>ecological metagenomes</taxon>
    </lineage>
</organism>
<dbReference type="AlphaFoldDB" id="A0A0F9EP17"/>
<reference evidence="2" key="1">
    <citation type="journal article" date="2015" name="Nature">
        <title>Complex archaea that bridge the gap between prokaryotes and eukaryotes.</title>
        <authorList>
            <person name="Spang A."/>
            <person name="Saw J.H."/>
            <person name="Jorgensen S.L."/>
            <person name="Zaremba-Niedzwiedzka K."/>
            <person name="Martijn J."/>
            <person name="Lind A.E."/>
            <person name="van Eijk R."/>
            <person name="Schleper C."/>
            <person name="Guy L."/>
            <person name="Ettema T.J."/>
        </authorList>
    </citation>
    <scope>NUCLEOTIDE SEQUENCE</scope>
</reference>
<evidence type="ECO:0000313" key="2">
    <source>
        <dbReference type="EMBL" id="KKL68001.1"/>
    </source>
</evidence>
<dbReference type="EMBL" id="LAZR01026669">
    <property type="protein sequence ID" value="KKL68001.1"/>
    <property type="molecule type" value="Genomic_DNA"/>
</dbReference>
<keyword evidence="1" id="KW-0472">Membrane</keyword>
<name>A0A0F9EP17_9ZZZZ</name>
<accession>A0A0F9EP17</accession>